<dbReference type="PANTHER" id="PTHR33320">
    <property type="entry name" value="METHIONYL-TRNA SYNTHETASE"/>
    <property type="match status" value="1"/>
</dbReference>
<sequence>MRLPYVCDEEEKELSRQEAPGACPRCGGKVEAVDYSHKWRLCFVPVCDIVKRRYKCTLCSKRLVILYS</sequence>
<dbReference type="Proteomes" id="UP000215914">
    <property type="component" value="Chromosome 10"/>
</dbReference>
<organism evidence="2 3">
    <name type="scientific">Helianthus annuus</name>
    <name type="common">Common sunflower</name>
    <dbReference type="NCBI Taxonomy" id="4232"/>
    <lineage>
        <taxon>Eukaryota</taxon>
        <taxon>Viridiplantae</taxon>
        <taxon>Streptophyta</taxon>
        <taxon>Embryophyta</taxon>
        <taxon>Tracheophyta</taxon>
        <taxon>Spermatophyta</taxon>
        <taxon>Magnoliopsida</taxon>
        <taxon>eudicotyledons</taxon>
        <taxon>Gunneridae</taxon>
        <taxon>Pentapetalae</taxon>
        <taxon>asterids</taxon>
        <taxon>campanulids</taxon>
        <taxon>Asterales</taxon>
        <taxon>Asteraceae</taxon>
        <taxon>Asteroideae</taxon>
        <taxon>Heliantheae alliance</taxon>
        <taxon>Heliantheae</taxon>
        <taxon>Helianthus</taxon>
    </lineage>
</organism>
<dbReference type="OMA" id="APGMCPY"/>
<dbReference type="Gramene" id="mRNA:HanXRQr2_Chr10g0454851">
    <property type="protein sequence ID" value="CDS:HanXRQr2_Chr10g0454851.1"/>
    <property type="gene ID" value="HanXRQr2_Chr10g0454851"/>
</dbReference>
<dbReference type="EMBL" id="CM007899">
    <property type="protein sequence ID" value="OTG12375.1"/>
    <property type="molecule type" value="Genomic_DNA"/>
</dbReference>
<keyword evidence="3" id="KW-1185">Reference proteome</keyword>
<proteinExistence type="predicted"/>
<dbReference type="InParanoid" id="A0A251TMM6"/>
<protein>
    <recommendedName>
        <fullName evidence="4">Methionyl-tRNA synthetase</fullName>
    </recommendedName>
</protein>
<reference evidence="1" key="3">
    <citation type="submission" date="2020-06" db="EMBL/GenBank/DDBJ databases">
        <title>Helianthus annuus Genome sequencing and assembly Release 2.</title>
        <authorList>
            <person name="Gouzy J."/>
            <person name="Langlade N."/>
            <person name="Munos S."/>
        </authorList>
    </citation>
    <scope>NUCLEOTIDE SEQUENCE</scope>
    <source>
        <tissue evidence="1">Leaves</tissue>
    </source>
</reference>
<evidence type="ECO:0000313" key="2">
    <source>
        <dbReference type="EMBL" id="OTG12375.1"/>
    </source>
</evidence>
<reference evidence="2" key="2">
    <citation type="submission" date="2017-02" db="EMBL/GenBank/DDBJ databases">
        <title>Sunflower complete genome.</title>
        <authorList>
            <person name="Langlade N."/>
            <person name="Munos S."/>
        </authorList>
    </citation>
    <scope>NUCLEOTIDE SEQUENCE [LARGE SCALE GENOMIC DNA]</scope>
    <source>
        <tissue evidence="2">Leaves</tissue>
    </source>
</reference>
<dbReference type="PANTHER" id="PTHR33320:SF30">
    <property type="entry name" value="OS04G0606200 PROTEIN"/>
    <property type="match status" value="1"/>
</dbReference>
<name>A0A251TMM6_HELAN</name>
<dbReference type="EMBL" id="MNCJ02000325">
    <property type="protein sequence ID" value="KAF5787620.1"/>
    <property type="molecule type" value="Genomic_DNA"/>
</dbReference>
<evidence type="ECO:0000313" key="3">
    <source>
        <dbReference type="Proteomes" id="UP000215914"/>
    </source>
</evidence>
<dbReference type="STRING" id="4232.A0A251TMM6"/>
<evidence type="ECO:0000313" key="1">
    <source>
        <dbReference type="EMBL" id="KAF5787620.1"/>
    </source>
</evidence>
<dbReference type="AlphaFoldDB" id="A0A251TMM6"/>
<reference evidence="1 3" key="1">
    <citation type="journal article" date="2017" name="Nature">
        <title>The sunflower genome provides insights into oil metabolism, flowering and Asterid evolution.</title>
        <authorList>
            <person name="Badouin H."/>
            <person name="Gouzy J."/>
            <person name="Grassa C.J."/>
            <person name="Murat F."/>
            <person name="Staton S.E."/>
            <person name="Cottret L."/>
            <person name="Lelandais-Briere C."/>
            <person name="Owens G.L."/>
            <person name="Carrere S."/>
            <person name="Mayjonade B."/>
            <person name="Legrand L."/>
            <person name="Gill N."/>
            <person name="Kane N.C."/>
            <person name="Bowers J.E."/>
            <person name="Hubner S."/>
            <person name="Bellec A."/>
            <person name="Berard A."/>
            <person name="Berges H."/>
            <person name="Blanchet N."/>
            <person name="Boniface M.C."/>
            <person name="Brunel D."/>
            <person name="Catrice O."/>
            <person name="Chaidir N."/>
            <person name="Claudel C."/>
            <person name="Donnadieu C."/>
            <person name="Faraut T."/>
            <person name="Fievet G."/>
            <person name="Helmstetter N."/>
            <person name="King M."/>
            <person name="Knapp S.J."/>
            <person name="Lai Z."/>
            <person name="Le Paslier M.C."/>
            <person name="Lippi Y."/>
            <person name="Lorenzon L."/>
            <person name="Mandel J.R."/>
            <person name="Marage G."/>
            <person name="Marchand G."/>
            <person name="Marquand E."/>
            <person name="Bret-Mestries E."/>
            <person name="Morien E."/>
            <person name="Nambeesan S."/>
            <person name="Nguyen T."/>
            <person name="Pegot-Espagnet P."/>
            <person name="Pouilly N."/>
            <person name="Raftis F."/>
            <person name="Sallet E."/>
            <person name="Schiex T."/>
            <person name="Thomas J."/>
            <person name="Vandecasteele C."/>
            <person name="Vares D."/>
            <person name="Vear F."/>
            <person name="Vautrin S."/>
            <person name="Crespi M."/>
            <person name="Mangin B."/>
            <person name="Burke J.M."/>
            <person name="Salse J."/>
            <person name="Munos S."/>
            <person name="Vincourt P."/>
            <person name="Rieseberg L.H."/>
            <person name="Langlade N.B."/>
        </authorList>
    </citation>
    <scope>NUCLEOTIDE SEQUENCE [LARGE SCALE GENOMIC DNA]</scope>
    <source>
        <strain evidence="3">cv. SF193</strain>
        <tissue evidence="1">Leaves</tissue>
    </source>
</reference>
<gene>
    <name evidence="2" type="ORF">HannXRQ_Chr10g0308951</name>
    <name evidence="1" type="ORF">HanXRQr2_Chr10g0454851</name>
</gene>
<evidence type="ECO:0008006" key="4">
    <source>
        <dbReference type="Google" id="ProtNLM"/>
    </source>
</evidence>
<accession>A0A251TMM6</accession>